<feature type="domain" description="Glutamine amidotransferase type-2" evidence="4">
    <location>
        <begin position="2"/>
        <end position="177"/>
    </location>
</feature>
<evidence type="ECO:0000256" key="2">
    <source>
        <dbReference type="ARBA" id="ARBA00022888"/>
    </source>
</evidence>
<evidence type="ECO:0000313" key="5">
    <source>
        <dbReference type="Proteomes" id="UP001652621"/>
    </source>
</evidence>
<dbReference type="InterPro" id="IPR014729">
    <property type="entry name" value="Rossmann-like_a/b/a_fold"/>
</dbReference>
<dbReference type="InterPro" id="IPR017932">
    <property type="entry name" value="GATase_2_dom"/>
</dbReference>
<dbReference type="Pfam" id="PF13537">
    <property type="entry name" value="GATase_7"/>
    <property type="match status" value="1"/>
</dbReference>
<dbReference type="AlphaFoldDB" id="A0A9J7DFU3"/>
<evidence type="ECO:0000259" key="4">
    <source>
        <dbReference type="PROSITE" id="PS51278"/>
    </source>
</evidence>
<dbReference type="Pfam" id="PF00733">
    <property type="entry name" value="Asn_synthase"/>
    <property type="match status" value="1"/>
</dbReference>
<dbReference type="GO" id="GO:0004066">
    <property type="term" value="F:asparagine synthase (glutamine-hydrolyzing) activity"/>
    <property type="evidence" value="ECO:0007669"/>
    <property type="project" value="InterPro"/>
</dbReference>
<evidence type="ECO:0000256" key="1">
    <source>
        <dbReference type="ARBA" id="ARBA00022605"/>
    </source>
</evidence>
<dbReference type="PANTHER" id="PTHR45937:SF1">
    <property type="entry name" value="ASPARAGINE SYNTHETASE DOMAIN-CONTAINING PROTEIN 1"/>
    <property type="match status" value="1"/>
</dbReference>
<dbReference type="SUPFAM" id="SSF52402">
    <property type="entry name" value="Adenine nucleotide alpha hydrolases-like"/>
    <property type="match status" value="1"/>
</dbReference>
<dbReference type="InterPro" id="IPR029055">
    <property type="entry name" value="Ntn_hydrolases_N"/>
</dbReference>
<dbReference type="SUPFAM" id="SSF56235">
    <property type="entry name" value="N-terminal nucleophile aminohydrolases (Ntn hydrolases)"/>
    <property type="match status" value="1"/>
</dbReference>
<evidence type="ECO:0000313" key="6">
    <source>
        <dbReference type="RefSeq" id="XP_058974486.1"/>
    </source>
</evidence>
<dbReference type="Gene3D" id="3.40.50.620">
    <property type="entry name" value="HUPs"/>
    <property type="match status" value="1"/>
</dbReference>
<protein>
    <submittedName>
        <fullName evidence="6">Asparagine synthetase domain-containing protein CG17486 isoform X1</fullName>
    </submittedName>
</protein>
<dbReference type="PANTHER" id="PTHR45937">
    <property type="entry name" value="ASPARAGINE SYNTHETASE DOMAIN-CONTAINING PROTEIN 1"/>
    <property type="match status" value="1"/>
</dbReference>
<sequence>MCGILCCFSKTDHECLSKELIGILHNRGPNSESILTVNEIIFAGFVLHHQGTEMCPQPIKTDRHIFIFNGDVFNLPRNACEISDTNWIFNKISGAKDERALISCFRSIEGPFSFILYDNRLGNLFFGRDSLGRNSLLMENSKSHLRILSTSYLSQDKRTEIAAVELPPLGIYKINKDNNKCCVVFPWQQPEEHWIAQARSLEATIGVRVLVECPIEPSWLSISTINHKFSFNFYNIQVEKNSTAREIYETLLKNCEVLEAIDEFTQLLEYSVEQRVTKTTSFCAICHHHKSLSCNHSKIAILFSGGIDCTILAILTNKFVKTTDPIDLINVSFEALNAPIANWSVPDRQSAIKSFESLKKLCPHRKWNFIEVNVTRKELYTRLSNHIKHLIYPLNTVLDESIGCAFWFAAQGKGVVSGETFESTAKVVLVGSGADELFGGYVRHKNAYNRCIGSHDEKETSLLMELEKDWLRIPTRNLARDDRVISDSGRTPRAPFIEENVVKFVRSLKPSQRCCFLYEDGVGDKLFLRLLGYRMGLKDTAFLKKRAIQFGSKIANKKDSANDRSKYL</sequence>
<keyword evidence="3" id="KW-0315">Glutamine amidotransferase</keyword>
<dbReference type="GeneID" id="101888456"/>
<gene>
    <name evidence="6" type="primary">LOC101888456</name>
</gene>
<dbReference type="Proteomes" id="UP001652621">
    <property type="component" value="Unplaced"/>
</dbReference>
<reference evidence="6" key="1">
    <citation type="submission" date="2025-08" db="UniProtKB">
        <authorList>
            <consortium name="RefSeq"/>
        </authorList>
    </citation>
    <scope>IDENTIFICATION</scope>
    <source>
        <strain evidence="6">Aabys</strain>
        <tissue evidence="6">Whole body</tissue>
    </source>
</reference>
<dbReference type="GO" id="GO:0006529">
    <property type="term" value="P:asparagine biosynthetic process"/>
    <property type="evidence" value="ECO:0007669"/>
    <property type="project" value="UniProtKB-KW"/>
</dbReference>
<proteinExistence type="predicted"/>
<keyword evidence="1" id="KW-0028">Amino-acid biosynthesis</keyword>
<keyword evidence="2" id="KW-0061">Asparagine biosynthesis</keyword>
<organism evidence="5 6">
    <name type="scientific">Musca domestica</name>
    <name type="common">House fly</name>
    <dbReference type="NCBI Taxonomy" id="7370"/>
    <lineage>
        <taxon>Eukaryota</taxon>
        <taxon>Metazoa</taxon>
        <taxon>Ecdysozoa</taxon>
        <taxon>Arthropoda</taxon>
        <taxon>Hexapoda</taxon>
        <taxon>Insecta</taxon>
        <taxon>Pterygota</taxon>
        <taxon>Neoptera</taxon>
        <taxon>Endopterygota</taxon>
        <taxon>Diptera</taxon>
        <taxon>Brachycera</taxon>
        <taxon>Muscomorpha</taxon>
        <taxon>Muscoidea</taxon>
        <taxon>Muscidae</taxon>
        <taxon>Musca</taxon>
    </lineage>
</organism>
<name>A0A9J7DFU3_MUSDO</name>
<dbReference type="PROSITE" id="PS51278">
    <property type="entry name" value="GATASE_TYPE_2"/>
    <property type="match status" value="1"/>
</dbReference>
<dbReference type="InterPro" id="IPR001962">
    <property type="entry name" value="Asn_synthase"/>
</dbReference>
<accession>A0A9J7DFU3</accession>
<dbReference type="Gene3D" id="3.60.20.10">
    <property type="entry name" value="Glutamine Phosphoribosylpyrophosphate, subunit 1, domain 1"/>
    <property type="match status" value="1"/>
</dbReference>
<keyword evidence="5" id="KW-1185">Reference proteome</keyword>
<dbReference type="RefSeq" id="XP_058974486.1">
    <property type="nucleotide sequence ID" value="XM_059118503.1"/>
</dbReference>
<dbReference type="InterPro" id="IPR051857">
    <property type="entry name" value="Asn_synthetase_domain"/>
</dbReference>
<dbReference type="CDD" id="cd01991">
    <property type="entry name" value="Asn_synthase_B_C"/>
    <property type="match status" value="1"/>
</dbReference>
<evidence type="ECO:0000256" key="3">
    <source>
        <dbReference type="ARBA" id="ARBA00022962"/>
    </source>
</evidence>